<dbReference type="GO" id="GO:0005886">
    <property type="term" value="C:plasma membrane"/>
    <property type="evidence" value="ECO:0007669"/>
    <property type="project" value="TreeGrafter"/>
</dbReference>
<keyword evidence="5" id="KW-1185">Reference proteome</keyword>
<reference evidence="4 5" key="1">
    <citation type="submission" date="2023-12" db="EMBL/GenBank/DDBJ databases">
        <title>A high-quality genome assembly for Dillenia turbinata (Dilleniales).</title>
        <authorList>
            <person name="Chanderbali A."/>
        </authorList>
    </citation>
    <scope>NUCLEOTIDE SEQUENCE [LARGE SCALE GENOMIC DNA]</scope>
    <source>
        <strain evidence="4">LSX21</strain>
        <tissue evidence="4">Leaf</tissue>
    </source>
</reference>
<evidence type="ECO:0000256" key="1">
    <source>
        <dbReference type="ARBA" id="ARBA00005507"/>
    </source>
</evidence>
<dbReference type="Pfam" id="PF04833">
    <property type="entry name" value="COBRA"/>
    <property type="match status" value="1"/>
</dbReference>
<evidence type="ECO:0000313" key="5">
    <source>
        <dbReference type="Proteomes" id="UP001370490"/>
    </source>
</evidence>
<name>A0AAN8VIR1_9MAGN</name>
<proteinExistence type="inferred from homology"/>
<dbReference type="InterPro" id="IPR006918">
    <property type="entry name" value="COBRA_pln"/>
</dbReference>
<evidence type="ECO:0000313" key="4">
    <source>
        <dbReference type="EMBL" id="KAK6928077.1"/>
    </source>
</evidence>
<dbReference type="PANTHER" id="PTHR31673:SF3">
    <property type="entry name" value="COBRA-LIKE PROTEIN 4"/>
    <property type="match status" value="1"/>
</dbReference>
<comment type="caution">
    <text evidence="4">The sequence shown here is derived from an EMBL/GenBank/DDBJ whole genome shotgun (WGS) entry which is preliminary data.</text>
</comment>
<evidence type="ECO:0000256" key="3">
    <source>
        <dbReference type="ARBA" id="ARBA00023180"/>
    </source>
</evidence>
<gene>
    <name evidence="4" type="ORF">RJ641_006668</name>
</gene>
<evidence type="ECO:0000256" key="2">
    <source>
        <dbReference type="ARBA" id="ARBA00022729"/>
    </source>
</evidence>
<dbReference type="PANTHER" id="PTHR31673">
    <property type="entry name" value="PROTEIN COBRA"/>
    <property type="match status" value="1"/>
</dbReference>
<dbReference type="GO" id="GO:0010215">
    <property type="term" value="P:cellulose microfibril organization"/>
    <property type="evidence" value="ECO:0007669"/>
    <property type="project" value="InterPro"/>
</dbReference>
<dbReference type="AlphaFoldDB" id="A0AAN8VIR1"/>
<sequence>MGTSPSSGMLLAGTGDGYVLIPARRRSSRTTNTTVRLPKNFTLLASGPGYTCGPAKVVPPTKFLSQDGRRVTQVYNDYVMAVT</sequence>
<keyword evidence="2" id="KW-0732">Signal</keyword>
<dbReference type="Proteomes" id="UP001370490">
    <property type="component" value="Unassembled WGS sequence"/>
</dbReference>
<comment type="similarity">
    <text evidence="1">Belongs to the COBRA family.</text>
</comment>
<accession>A0AAN8VIR1</accession>
<protein>
    <submittedName>
        <fullName evidence="4">COBRA, plant</fullName>
    </submittedName>
</protein>
<organism evidence="4 5">
    <name type="scientific">Dillenia turbinata</name>
    <dbReference type="NCBI Taxonomy" id="194707"/>
    <lineage>
        <taxon>Eukaryota</taxon>
        <taxon>Viridiplantae</taxon>
        <taxon>Streptophyta</taxon>
        <taxon>Embryophyta</taxon>
        <taxon>Tracheophyta</taxon>
        <taxon>Spermatophyta</taxon>
        <taxon>Magnoliopsida</taxon>
        <taxon>eudicotyledons</taxon>
        <taxon>Gunneridae</taxon>
        <taxon>Pentapetalae</taxon>
        <taxon>Dilleniales</taxon>
        <taxon>Dilleniaceae</taxon>
        <taxon>Dillenia</taxon>
    </lineage>
</organism>
<keyword evidence="3" id="KW-0325">Glycoprotein</keyword>
<dbReference type="EMBL" id="JBAMMX010000014">
    <property type="protein sequence ID" value="KAK6928077.1"/>
    <property type="molecule type" value="Genomic_DNA"/>
</dbReference>
<dbReference type="GO" id="GO:0052324">
    <property type="term" value="P:plant-type cell wall cellulose biosynthetic process"/>
    <property type="evidence" value="ECO:0007669"/>
    <property type="project" value="TreeGrafter"/>
</dbReference>